<accession>A0A6I6JQM7</accession>
<dbReference type="KEGG" id="mcos:GM418_13955"/>
<evidence type="ECO:0000313" key="1">
    <source>
        <dbReference type="EMBL" id="QGY44731.1"/>
    </source>
</evidence>
<dbReference type="Proteomes" id="UP000428260">
    <property type="component" value="Chromosome"/>
</dbReference>
<dbReference type="EMBL" id="CP046401">
    <property type="protein sequence ID" value="QGY44731.1"/>
    <property type="molecule type" value="Genomic_DNA"/>
</dbReference>
<evidence type="ECO:0008006" key="3">
    <source>
        <dbReference type="Google" id="ProtNLM"/>
    </source>
</evidence>
<protein>
    <recommendedName>
        <fullName evidence="3">Lipoprotein</fullName>
    </recommendedName>
</protein>
<reference evidence="1 2" key="1">
    <citation type="submission" date="2019-11" db="EMBL/GenBank/DDBJ databases">
        <authorList>
            <person name="Zheng R.K."/>
            <person name="Sun C.M."/>
        </authorList>
    </citation>
    <scope>NUCLEOTIDE SEQUENCE [LARGE SCALE GENOMIC DNA]</scope>
    <source>
        <strain evidence="1 2">WC007</strain>
    </source>
</reference>
<gene>
    <name evidence="1" type="ORF">GM418_13955</name>
</gene>
<sequence length="257" mass="30300">MKTHFKISISMTLLIIFFSCNHGKDNQQQIENEKNETISNRPSIKDYILDSKRPDIIKECQLGNLYQVKKISVGGLSGQLDVHLNADTLVEKIEFNCNDLRRNINYDEFLKLVRIKYKLNSMDSLKIGAFPVDNEKFKFSSGTINWFNDSTYFSLYYNEYDDYASVGSIEKWWRKRNLLKVAKQHGYGSSEYKSLSENYIQSTLRKMSILRFSISSSNLQFNDAIKNKTEYRKANKDWQEKRNIEKQKRLENLLNDF</sequence>
<proteinExistence type="predicted"/>
<dbReference type="AlphaFoldDB" id="A0A6I6JQM7"/>
<organism evidence="1 2">
    <name type="scientific">Maribellus comscasis</name>
    <dbReference type="NCBI Taxonomy" id="2681766"/>
    <lineage>
        <taxon>Bacteria</taxon>
        <taxon>Pseudomonadati</taxon>
        <taxon>Bacteroidota</taxon>
        <taxon>Bacteroidia</taxon>
        <taxon>Marinilabiliales</taxon>
        <taxon>Prolixibacteraceae</taxon>
        <taxon>Maribellus</taxon>
    </lineage>
</organism>
<name>A0A6I6JQM7_9BACT</name>
<keyword evidence="2" id="KW-1185">Reference proteome</keyword>
<dbReference type="RefSeq" id="WP_158867320.1">
    <property type="nucleotide sequence ID" value="NZ_CP046401.1"/>
</dbReference>
<dbReference type="PROSITE" id="PS51257">
    <property type="entry name" value="PROKAR_LIPOPROTEIN"/>
    <property type="match status" value="1"/>
</dbReference>
<evidence type="ECO:0000313" key="2">
    <source>
        <dbReference type="Proteomes" id="UP000428260"/>
    </source>
</evidence>